<keyword evidence="2" id="KW-1185">Reference proteome</keyword>
<reference evidence="1" key="1">
    <citation type="submission" date="2020-09" db="EMBL/GenBank/DDBJ databases">
        <title>Rhizobia associated with sainfoin plants.</title>
        <authorList>
            <person name="Asharfi S."/>
            <person name="Kuzmanovic N."/>
            <person name="Bunk B."/>
            <person name="Sproeer C."/>
            <person name="Becker M."/>
            <person name="Thuenen T."/>
        </authorList>
    </citation>
    <scope>NUCLEOTIDE SEQUENCE</scope>
    <source>
        <strain evidence="1">OM4</strain>
    </source>
</reference>
<evidence type="ECO:0000313" key="2">
    <source>
        <dbReference type="Proteomes" id="UP001058098"/>
    </source>
</evidence>
<evidence type="ECO:0000313" key="1">
    <source>
        <dbReference type="EMBL" id="UVC17089.1"/>
    </source>
</evidence>
<dbReference type="Proteomes" id="UP001058098">
    <property type="component" value="Chromosome"/>
</dbReference>
<gene>
    <name evidence="1" type="ORF">IHQ72_08185</name>
</gene>
<accession>A0ABY5R1L6</accession>
<dbReference type="InterPro" id="IPR036390">
    <property type="entry name" value="WH_DNA-bd_sf"/>
</dbReference>
<dbReference type="RefSeq" id="WP_258121968.1">
    <property type="nucleotide sequence ID" value="NZ_CP062229.1"/>
</dbReference>
<dbReference type="EMBL" id="CP062229">
    <property type="protein sequence ID" value="UVC17089.1"/>
    <property type="molecule type" value="Genomic_DNA"/>
</dbReference>
<sequence>MAEPKPIYAPIPARAMGDKTLTGEDLRVLMALAAHDRLGANGIGCYASHPRLAALVGCHIKSLSRSLSTLARKQYITAGPHPLNGRLRVYRVIYSEFDGLYLKAGIVSSPRYQFSINR</sequence>
<name>A0ABY5R1L6_9HYPH</name>
<proteinExistence type="predicted"/>
<organism evidence="1 2">
    <name type="scientific">Mesorhizobium onobrychidis</name>
    <dbReference type="NCBI Taxonomy" id="2775404"/>
    <lineage>
        <taxon>Bacteria</taxon>
        <taxon>Pseudomonadati</taxon>
        <taxon>Pseudomonadota</taxon>
        <taxon>Alphaproteobacteria</taxon>
        <taxon>Hyphomicrobiales</taxon>
        <taxon>Phyllobacteriaceae</taxon>
        <taxon>Mesorhizobium</taxon>
    </lineage>
</organism>
<dbReference type="Gene3D" id="1.10.10.10">
    <property type="entry name" value="Winged helix-like DNA-binding domain superfamily/Winged helix DNA-binding domain"/>
    <property type="match status" value="1"/>
</dbReference>
<dbReference type="SUPFAM" id="SSF46785">
    <property type="entry name" value="Winged helix' DNA-binding domain"/>
    <property type="match status" value="1"/>
</dbReference>
<protein>
    <submittedName>
        <fullName evidence="1">Helix-turn-helix domain-containing protein</fullName>
    </submittedName>
</protein>
<dbReference type="InterPro" id="IPR036388">
    <property type="entry name" value="WH-like_DNA-bd_sf"/>
</dbReference>
<dbReference type="Pfam" id="PF13730">
    <property type="entry name" value="HTH_36"/>
    <property type="match status" value="1"/>
</dbReference>